<evidence type="ECO:0000313" key="2">
    <source>
        <dbReference type="Proteomes" id="UP000287033"/>
    </source>
</evidence>
<gene>
    <name evidence="1" type="ORF">chiPu_0018095</name>
</gene>
<evidence type="ECO:0000313" key="1">
    <source>
        <dbReference type="EMBL" id="GCC18864.1"/>
    </source>
</evidence>
<protein>
    <submittedName>
        <fullName evidence="1">Uncharacterized protein</fullName>
    </submittedName>
</protein>
<proteinExistence type="predicted"/>
<accession>A0A401RL97</accession>
<organism evidence="1 2">
    <name type="scientific">Chiloscyllium punctatum</name>
    <name type="common">Brownbanded bambooshark</name>
    <name type="synonym">Hemiscyllium punctatum</name>
    <dbReference type="NCBI Taxonomy" id="137246"/>
    <lineage>
        <taxon>Eukaryota</taxon>
        <taxon>Metazoa</taxon>
        <taxon>Chordata</taxon>
        <taxon>Craniata</taxon>
        <taxon>Vertebrata</taxon>
        <taxon>Chondrichthyes</taxon>
        <taxon>Elasmobranchii</taxon>
        <taxon>Galeomorphii</taxon>
        <taxon>Galeoidea</taxon>
        <taxon>Orectolobiformes</taxon>
        <taxon>Hemiscylliidae</taxon>
        <taxon>Chiloscyllium</taxon>
    </lineage>
</organism>
<name>A0A401RL97_CHIPU</name>
<dbReference type="Proteomes" id="UP000287033">
    <property type="component" value="Unassembled WGS sequence"/>
</dbReference>
<sequence>MLVSWGAWPRDLKHSADGTMGSIWPGDWTRCGLVTGPAVFWGQGSLQSGEWTWCGLQTGLDAVWSLGLMWSGDLPDAISRLGSV</sequence>
<reference evidence="1 2" key="1">
    <citation type="journal article" date="2018" name="Nat. Ecol. Evol.">
        <title>Shark genomes provide insights into elasmobranch evolution and the origin of vertebrates.</title>
        <authorList>
            <person name="Hara Y"/>
            <person name="Yamaguchi K"/>
            <person name="Onimaru K"/>
            <person name="Kadota M"/>
            <person name="Koyanagi M"/>
            <person name="Keeley SD"/>
            <person name="Tatsumi K"/>
            <person name="Tanaka K"/>
            <person name="Motone F"/>
            <person name="Kageyama Y"/>
            <person name="Nozu R"/>
            <person name="Adachi N"/>
            <person name="Nishimura O"/>
            <person name="Nakagawa R"/>
            <person name="Tanegashima C"/>
            <person name="Kiyatake I"/>
            <person name="Matsumoto R"/>
            <person name="Murakumo K"/>
            <person name="Nishida K"/>
            <person name="Terakita A"/>
            <person name="Kuratani S"/>
            <person name="Sato K"/>
            <person name="Hyodo S Kuraku.S."/>
        </authorList>
    </citation>
    <scope>NUCLEOTIDE SEQUENCE [LARGE SCALE GENOMIC DNA]</scope>
</reference>
<dbReference type="EMBL" id="BEZZ01001467">
    <property type="protein sequence ID" value="GCC18864.1"/>
    <property type="molecule type" value="Genomic_DNA"/>
</dbReference>
<comment type="caution">
    <text evidence="1">The sequence shown here is derived from an EMBL/GenBank/DDBJ whole genome shotgun (WGS) entry which is preliminary data.</text>
</comment>
<dbReference type="AlphaFoldDB" id="A0A401RL97"/>
<keyword evidence="2" id="KW-1185">Reference proteome</keyword>